<comment type="subunit">
    <text evidence="9">Homodimer, forms a heterotetramer with a Cas1 homodimer.</text>
</comment>
<dbReference type="PANTHER" id="PTHR34405:SF3">
    <property type="entry name" value="CRISPR-ASSOCIATED ENDORIBONUCLEASE CAS2 3"/>
    <property type="match status" value="1"/>
</dbReference>
<evidence type="ECO:0000313" key="13">
    <source>
        <dbReference type="Proteomes" id="UP000374630"/>
    </source>
</evidence>
<dbReference type="Proteomes" id="UP000374630">
    <property type="component" value="Unassembled WGS sequence"/>
</dbReference>
<dbReference type="EMBL" id="RZOA01000024">
    <property type="protein sequence ID" value="KAA8821824.1"/>
    <property type="molecule type" value="Genomic_DNA"/>
</dbReference>
<dbReference type="OrthoDB" id="9798176at2"/>
<sequence length="98" mass="11139">MVIGQRRYLIAYDISDDVRRSHVVKTLQSHGMRLQYSVFLLEVRKSALLKVKAALEDEIDSSQDSVLICDLDTCEGSESAMTFMGRRGYRDVTVPQII</sequence>
<comment type="function">
    <text evidence="9">CRISPR (clustered regularly interspaced short palindromic repeat), is an adaptive immune system that provides protection against mobile genetic elements (viruses, transposable elements and conjugative plasmids). CRISPR clusters contain sequences complementary to antecedent mobile elements and target invading nucleic acids. CRISPR clusters are transcribed and processed into CRISPR RNA (crRNA). Functions as a ssRNA-specific endoribonuclease. Involved in the integration of spacer DNA into the CRISPR cassette.</text>
</comment>
<evidence type="ECO:0000256" key="3">
    <source>
        <dbReference type="ARBA" id="ARBA00022722"/>
    </source>
</evidence>
<dbReference type="CDD" id="cd09725">
    <property type="entry name" value="Cas2_I_II_III"/>
    <property type="match status" value="1"/>
</dbReference>
<keyword evidence="7 9" id="KW-0460">Magnesium</keyword>
<dbReference type="GO" id="GO:0043571">
    <property type="term" value="P:maintenance of CRISPR repeat elements"/>
    <property type="evidence" value="ECO:0007669"/>
    <property type="project" value="UniProtKB-UniRule"/>
</dbReference>
<dbReference type="InterPro" id="IPR021127">
    <property type="entry name" value="CRISPR_associated_Cas2"/>
</dbReference>
<keyword evidence="13" id="KW-1185">Reference proteome</keyword>
<organism evidence="11 12">
    <name type="scientific">Bifidobacterium vespertilionis</name>
    <dbReference type="NCBI Taxonomy" id="2562524"/>
    <lineage>
        <taxon>Bacteria</taxon>
        <taxon>Bacillati</taxon>
        <taxon>Actinomycetota</taxon>
        <taxon>Actinomycetes</taxon>
        <taxon>Bifidobacteriales</taxon>
        <taxon>Bifidobacteriaceae</taxon>
        <taxon>Bifidobacterium</taxon>
    </lineage>
</organism>
<evidence type="ECO:0000313" key="11">
    <source>
        <dbReference type="EMBL" id="KAA8821824.1"/>
    </source>
</evidence>
<comment type="similarity">
    <text evidence="2 9">Belongs to the CRISPR-associated endoribonuclease Cas2 protein family.</text>
</comment>
<dbReference type="PANTHER" id="PTHR34405">
    <property type="entry name" value="CRISPR-ASSOCIATED ENDORIBONUCLEASE CAS2"/>
    <property type="match status" value="1"/>
</dbReference>
<evidence type="ECO:0000256" key="5">
    <source>
        <dbReference type="ARBA" id="ARBA00022759"/>
    </source>
</evidence>
<keyword evidence="4 9" id="KW-0479">Metal-binding</keyword>
<dbReference type="Gene3D" id="3.30.70.240">
    <property type="match status" value="1"/>
</dbReference>
<accession>A0A5J5DY73</accession>
<dbReference type="GO" id="GO:0046872">
    <property type="term" value="F:metal ion binding"/>
    <property type="evidence" value="ECO:0007669"/>
    <property type="project" value="UniProtKB-UniRule"/>
</dbReference>
<dbReference type="GO" id="GO:0004521">
    <property type="term" value="F:RNA endonuclease activity"/>
    <property type="evidence" value="ECO:0007669"/>
    <property type="project" value="InterPro"/>
</dbReference>
<keyword evidence="6 9" id="KW-0378">Hydrolase</keyword>
<dbReference type="GO" id="GO:0016787">
    <property type="term" value="F:hydrolase activity"/>
    <property type="evidence" value="ECO:0007669"/>
    <property type="project" value="UniProtKB-KW"/>
</dbReference>
<keyword evidence="3 9" id="KW-0540">Nuclease</keyword>
<evidence type="ECO:0000256" key="7">
    <source>
        <dbReference type="ARBA" id="ARBA00022842"/>
    </source>
</evidence>
<dbReference type="SUPFAM" id="SSF143430">
    <property type="entry name" value="TTP0101/SSO1404-like"/>
    <property type="match status" value="1"/>
</dbReference>
<dbReference type="Pfam" id="PF09827">
    <property type="entry name" value="CRISPR_Cas2"/>
    <property type="match status" value="1"/>
</dbReference>
<dbReference type="EMBL" id="RZNZ01000007">
    <property type="protein sequence ID" value="KAA8820729.1"/>
    <property type="molecule type" value="Genomic_DNA"/>
</dbReference>
<dbReference type="NCBIfam" id="TIGR01573">
    <property type="entry name" value="cas2"/>
    <property type="match status" value="1"/>
</dbReference>
<evidence type="ECO:0000256" key="2">
    <source>
        <dbReference type="ARBA" id="ARBA00009959"/>
    </source>
</evidence>
<evidence type="ECO:0000256" key="4">
    <source>
        <dbReference type="ARBA" id="ARBA00022723"/>
    </source>
</evidence>
<keyword evidence="5 9" id="KW-0255">Endonuclease</keyword>
<proteinExistence type="inferred from homology"/>
<evidence type="ECO:0000256" key="9">
    <source>
        <dbReference type="HAMAP-Rule" id="MF_01471"/>
    </source>
</evidence>
<dbReference type="HAMAP" id="MF_01471">
    <property type="entry name" value="Cas2"/>
    <property type="match status" value="1"/>
</dbReference>
<name>A0A5J5DY73_9BIFI</name>
<keyword evidence="8 9" id="KW-0051">Antiviral defense</keyword>
<dbReference type="Proteomes" id="UP000345527">
    <property type="component" value="Unassembled WGS sequence"/>
</dbReference>
<feature type="binding site" evidence="9">
    <location>
        <position position="13"/>
    </location>
    <ligand>
        <name>Mg(2+)</name>
        <dbReference type="ChEBI" id="CHEBI:18420"/>
        <note>catalytic</note>
    </ligand>
</feature>
<dbReference type="InterPro" id="IPR019199">
    <property type="entry name" value="Virulence_VapD/CRISPR_Cas2"/>
</dbReference>
<evidence type="ECO:0000313" key="10">
    <source>
        <dbReference type="EMBL" id="KAA8820729.1"/>
    </source>
</evidence>
<evidence type="ECO:0000256" key="8">
    <source>
        <dbReference type="ARBA" id="ARBA00023118"/>
    </source>
</evidence>
<gene>
    <name evidence="9 11" type="primary">cas2</name>
    <name evidence="11" type="ORF">EM848_10215</name>
    <name evidence="10" type="ORF">EMO90_05965</name>
</gene>
<reference evidence="12 13" key="1">
    <citation type="journal article" date="2019" name="Syst. Appl. Microbiol.">
        <title>Characterization of Bifidobacterium species in feaces of the Egyptian fruit bat: Description of B. vespertilionis sp. nov. and B. rousetti sp. nov.</title>
        <authorList>
            <person name="Modesto M."/>
            <person name="Satti M."/>
            <person name="Watanabe K."/>
            <person name="Puglisi E."/>
            <person name="Morelli L."/>
            <person name="Huang C.-H."/>
            <person name="Liou J.-S."/>
            <person name="Miyashita M."/>
            <person name="Tamura T."/>
            <person name="Saito S."/>
            <person name="Mori K."/>
            <person name="Huang L."/>
            <person name="Sciavilla P."/>
            <person name="Sandri C."/>
            <person name="Spiezio C."/>
            <person name="Vitali F."/>
            <person name="Cavalieri D."/>
            <person name="Perpetuini G."/>
            <person name="Tofalo R."/>
            <person name="Bonetti A."/>
            <person name="Arita M."/>
            <person name="Mattarelli P."/>
        </authorList>
    </citation>
    <scope>NUCLEOTIDE SEQUENCE [LARGE SCALE GENOMIC DNA]</scope>
    <source>
        <strain evidence="10 13">RST16</strain>
        <strain evidence="11 12">RST8</strain>
    </source>
</reference>
<dbReference type="EC" id="3.1.-.-" evidence="9"/>
<evidence type="ECO:0000256" key="1">
    <source>
        <dbReference type="ARBA" id="ARBA00001946"/>
    </source>
</evidence>
<evidence type="ECO:0000313" key="12">
    <source>
        <dbReference type="Proteomes" id="UP000345527"/>
    </source>
</evidence>
<dbReference type="AlphaFoldDB" id="A0A5J5DY73"/>
<dbReference type="RefSeq" id="WP_150354825.1">
    <property type="nucleotide sequence ID" value="NZ_JAFEJW010000024.1"/>
</dbReference>
<dbReference type="GO" id="GO:0051607">
    <property type="term" value="P:defense response to virus"/>
    <property type="evidence" value="ECO:0007669"/>
    <property type="project" value="UniProtKB-UniRule"/>
</dbReference>
<protein>
    <recommendedName>
        <fullName evidence="9">CRISPR-associated endoribonuclease Cas2</fullName>
        <ecNumber evidence="9">3.1.-.-</ecNumber>
    </recommendedName>
</protein>
<evidence type="ECO:0000256" key="6">
    <source>
        <dbReference type="ARBA" id="ARBA00022801"/>
    </source>
</evidence>
<comment type="cofactor">
    <cofactor evidence="1 9">
        <name>Mg(2+)</name>
        <dbReference type="ChEBI" id="CHEBI:18420"/>
    </cofactor>
</comment>
<comment type="caution">
    <text evidence="11">The sequence shown here is derived from an EMBL/GenBank/DDBJ whole genome shotgun (WGS) entry which is preliminary data.</text>
</comment>